<keyword evidence="2" id="KW-0862">Zinc</keyword>
<evidence type="ECO:0000256" key="1">
    <source>
        <dbReference type="PIRSR" id="PIRSR000808-1"/>
    </source>
</evidence>
<feature type="region of interest" description="Disordered" evidence="3">
    <location>
        <begin position="1"/>
        <end position="47"/>
    </location>
</feature>
<evidence type="ECO:0000259" key="4">
    <source>
        <dbReference type="Pfam" id="PF16268"/>
    </source>
</evidence>
<dbReference type="AlphaFoldDB" id="A0A518D641"/>
<evidence type="ECO:0000256" key="3">
    <source>
        <dbReference type="SAM" id="MobiDB-lite"/>
    </source>
</evidence>
<dbReference type="Gene3D" id="3.30.428.10">
    <property type="entry name" value="HIT-like"/>
    <property type="match status" value="2"/>
</dbReference>
<dbReference type="GO" id="GO:0008270">
    <property type="term" value="F:zinc ion binding"/>
    <property type="evidence" value="ECO:0007669"/>
    <property type="project" value="InterPro"/>
</dbReference>
<gene>
    <name evidence="5" type="primary">galT</name>
    <name evidence="5" type="ORF">Pla175_02830</name>
</gene>
<dbReference type="GO" id="GO:0008108">
    <property type="term" value="F:UDP-glucose:hexose-1-phosphate uridylyltransferase activity"/>
    <property type="evidence" value="ECO:0007669"/>
    <property type="project" value="UniProtKB-EC"/>
</dbReference>
<proteinExistence type="predicted"/>
<feature type="domain" description="DUF4921" evidence="4">
    <location>
        <begin position="101"/>
        <end position="319"/>
    </location>
</feature>
<organism evidence="5 6">
    <name type="scientific">Pirellulimonas nuda</name>
    <dbReference type="NCBI Taxonomy" id="2528009"/>
    <lineage>
        <taxon>Bacteria</taxon>
        <taxon>Pseudomonadati</taxon>
        <taxon>Planctomycetota</taxon>
        <taxon>Planctomycetia</taxon>
        <taxon>Pirellulales</taxon>
        <taxon>Lacipirellulaceae</taxon>
        <taxon>Pirellulimonas</taxon>
    </lineage>
</organism>
<feature type="binding site" evidence="2">
    <location>
        <position position="148"/>
    </location>
    <ligand>
        <name>Zn(2+)</name>
        <dbReference type="ChEBI" id="CHEBI:29105"/>
    </ligand>
</feature>
<accession>A0A518D641</accession>
<keyword evidence="6" id="KW-1185">Reference proteome</keyword>
<reference evidence="5 6" key="1">
    <citation type="submission" date="2019-02" db="EMBL/GenBank/DDBJ databases">
        <title>Deep-cultivation of Planctomycetes and their phenomic and genomic characterization uncovers novel biology.</title>
        <authorList>
            <person name="Wiegand S."/>
            <person name="Jogler M."/>
            <person name="Boedeker C."/>
            <person name="Pinto D."/>
            <person name="Vollmers J."/>
            <person name="Rivas-Marin E."/>
            <person name="Kohn T."/>
            <person name="Peeters S.H."/>
            <person name="Heuer A."/>
            <person name="Rast P."/>
            <person name="Oberbeckmann S."/>
            <person name="Bunk B."/>
            <person name="Jeske O."/>
            <person name="Meyerdierks A."/>
            <person name="Storesund J.E."/>
            <person name="Kallscheuer N."/>
            <person name="Luecker S."/>
            <person name="Lage O.M."/>
            <person name="Pohl T."/>
            <person name="Merkel B.J."/>
            <person name="Hornburger P."/>
            <person name="Mueller R.-W."/>
            <person name="Bruemmer F."/>
            <person name="Labrenz M."/>
            <person name="Spormann A.M."/>
            <person name="Op den Camp H."/>
            <person name="Overmann J."/>
            <person name="Amann R."/>
            <person name="Jetten M.S.M."/>
            <person name="Mascher T."/>
            <person name="Medema M.H."/>
            <person name="Devos D.P."/>
            <person name="Kaster A.-K."/>
            <person name="Ovreas L."/>
            <person name="Rohde M."/>
            <person name="Galperin M.Y."/>
            <person name="Jogler C."/>
        </authorList>
    </citation>
    <scope>NUCLEOTIDE SEQUENCE [LARGE SCALE GENOMIC DNA]</scope>
    <source>
        <strain evidence="5 6">Pla175</strain>
    </source>
</reference>
<keyword evidence="5" id="KW-0548">Nucleotidyltransferase</keyword>
<evidence type="ECO:0000256" key="2">
    <source>
        <dbReference type="PIRSR" id="PIRSR000808-3"/>
    </source>
</evidence>
<dbReference type="KEGG" id="pnd:Pla175_02830"/>
<sequence>MGPQRDDPLTGRRTLLAESRAGRPNDLDPASGAGPTGEGCPFCAGAEHRTPDPFDQLLAGDGAWLARAIPNKYPAVGQPEQGLAPGLHEVLIESPRHIDRVGQMTPRELRAALTLAGRRLQAAADDDRFAYRLVFKNQGRSAGASLGHVHSQLIALEELPGLVVEEVGRAERFFRDHGHCATCDLIERERAAGVRVVAQTERLIALCPAAGRQPCETWVMPRGHAPRFEQWVAEADALLELSDMLGRLVPLIEAAIAPHGLNWLVQTQPGGVSDAAYHWRLEIVPRVGSLAGAELATGLGLNVLAPEIATQRLRAALQEQAQ</sequence>
<evidence type="ECO:0000313" key="6">
    <source>
        <dbReference type="Proteomes" id="UP000317429"/>
    </source>
</evidence>
<feature type="binding site" evidence="2">
    <location>
        <position position="40"/>
    </location>
    <ligand>
        <name>Zn(2+)</name>
        <dbReference type="ChEBI" id="CHEBI:29105"/>
    </ligand>
</feature>
<dbReference type="EC" id="2.7.7.12" evidence="5"/>
<dbReference type="InterPro" id="IPR036265">
    <property type="entry name" value="HIT-like_sf"/>
</dbReference>
<dbReference type="EMBL" id="CP036291">
    <property type="protein sequence ID" value="QDU86929.1"/>
    <property type="molecule type" value="Genomic_DNA"/>
</dbReference>
<feature type="binding site" evidence="2">
    <location>
        <position position="43"/>
    </location>
    <ligand>
        <name>Zn(2+)</name>
        <dbReference type="ChEBI" id="CHEBI:29105"/>
    </ligand>
</feature>
<dbReference type="InterPro" id="IPR001937">
    <property type="entry name" value="GalP_UDPtransf1"/>
</dbReference>
<name>A0A518D641_9BACT</name>
<dbReference type="PANTHER" id="PTHR42763:SF1">
    <property type="entry name" value="UDP-GLUCOSE--HEXOSE-1-PHOSPHATE URIDYLYLTRANSFERASE"/>
    <property type="match status" value="1"/>
</dbReference>
<protein>
    <submittedName>
        <fullName evidence="5">Galactose-1-phosphate uridylyltransferase</fullName>
        <ecNumber evidence="5">2.7.7.12</ecNumber>
    </submittedName>
</protein>
<dbReference type="InterPro" id="IPR032576">
    <property type="entry name" value="DUF4921"/>
</dbReference>
<dbReference type="Pfam" id="PF16268">
    <property type="entry name" value="DUF4921"/>
    <property type="match status" value="1"/>
</dbReference>
<keyword evidence="2" id="KW-0479">Metal-binding</keyword>
<dbReference type="PANTHER" id="PTHR42763">
    <property type="entry name" value="ADP-GLUCOSE PHOSPHORYLASE"/>
    <property type="match status" value="1"/>
</dbReference>
<evidence type="ECO:0000313" key="5">
    <source>
        <dbReference type="EMBL" id="QDU86929.1"/>
    </source>
</evidence>
<feature type="binding site" evidence="2">
    <location>
        <position position="97"/>
    </location>
    <ligand>
        <name>Zn(2+)</name>
        <dbReference type="ChEBI" id="CHEBI:29105"/>
    </ligand>
</feature>
<dbReference type="SUPFAM" id="SSF54197">
    <property type="entry name" value="HIT-like"/>
    <property type="match status" value="2"/>
</dbReference>
<dbReference type="RefSeq" id="WP_197527194.1">
    <property type="nucleotide sequence ID" value="NZ_CP036291.1"/>
</dbReference>
<dbReference type="InterPro" id="IPR053177">
    <property type="entry name" value="ADP-glucose_phosphorylase"/>
</dbReference>
<dbReference type="Proteomes" id="UP000317429">
    <property type="component" value="Chromosome"/>
</dbReference>
<keyword evidence="5" id="KW-0808">Transferase</keyword>
<feature type="active site" description="Tele-UMP-histidine intermediate" evidence="1">
    <location>
        <position position="150"/>
    </location>
</feature>
<dbReference type="PIRSF" id="PIRSF000808">
    <property type="entry name" value="GalT"/>
    <property type="match status" value="1"/>
</dbReference>
<comment type="cofactor">
    <cofactor evidence="2">
        <name>Zn(2+)</name>
        <dbReference type="ChEBI" id="CHEBI:29105"/>
    </cofactor>
    <text evidence="2">Binds 1 zinc ion per subunit.</text>
</comment>
<feature type="compositionally biased region" description="Basic and acidic residues" evidence="3">
    <location>
        <begin position="1"/>
        <end position="10"/>
    </location>
</feature>
<dbReference type="GO" id="GO:0006012">
    <property type="term" value="P:galactose metabolic process"/>
    <property type="evidence" value="ECO:0007669"/>
    <property type="project" value="InterPro"/>
</dbReference>